<dbReference type="EMBL" id="QPFP01000145">
    <property type="protein sequence ID" value="TEB20280.1"/>
    <property type="molecule type" value="Genomic_DNA"/>
</dbReference>
<accession>A0A4Y7SGN3</accession>
<keyword evidence="2" id="KW-0472">Membrane</keyword>
<keyword evidence="2" id="KW-0812">Transmembrane</keyword>
<dbReference type="OrthoDB" id="3351617at2759"/>
<protein>
    <submittedName>
        <fullName evidence="3">Uncharacterized protein</fullName>
    </submittedName>
</protein>
<reference evidence="3 4" key="1">
    <citation type="journal article" date="2019" name="Nat. Ecol. Evol.">
        <title>Megaphylogeny resolves global patterns of mushroom evolution.</title>
        <authorList>
            <person name="Varga T."/>
            <person name="Krizsan K."/>
            <person name="Foldi C."/>
            <person name="Dima B."/>
            <person name="Sanchez-Garcia M."/>
            <person name="Sanchez-Ramirez S."/>
            <person name="Szollosi G.J."/>
            <person name="Szarkandi J.G."/>
            <person name="Papp V."/>
            <person name="Albert L."/>
            <person name="Andreopoulos W."/>
            <person name="Angelini C."/>
            <person name="Antonin V."/>
            <person name="Barry K.W."/>
            <person name="Bougher N.L."/>
            <person name="Buchanan P."/>
            <person name="Buyck B."/>
            <person name="Bense V."/>
            <person name="Catcheside P."/>
            <person name="Chovatia M."/>
            <person name="Cooper J."/>
            <person name="Damon W."/>
            <person name="Desjardin D."/>
            <person name="Finy P."/>
            <person name="Geml J."/>
            <person name="Haridas S."/>
            <person name="Hughes K."/>
            <person name="Justo A."/>
            <person name="Karasinski D."/>
            <person name="Kautmanova I."/>
            <person name="Kiss B."/>
            <person name="Kocsube S."/>
            <person name="Kotiranta H."/>
            <person name="LaButti K.M."/>
            <person name="Lechner B.E."/>
            <person name="Liimatainen K."/>
            <person name="Lipzen A."/>
            <person name="Lukacs Z."/>
            <person name="Mihaltcheva S."/>
            <person name="Morgado L.N."/>
            <person name="Niskanen T."/>
            <person name="Noordeloos M.E."/>
            <person name="Ohm R.A."/>
            <person name="Ortiz-Santana B."/>
            <person name="Ovrebo C."/>
            <person name="Racz N."/>
            <person name="Riley R."/>
            <person name="Savchenko A."/>
            <person name="Shiryaev A."/>
            <person name="Soop K."/>
            <person name="Spirin V."/>
            <person name="Szebenyi C."/>
            <person name="Tomsovsky M."/>
            <person name="Tulloss R.E."/>
            <person name="Uehling J."/>
            <person name="Grigoriev I.V."/>
            <person name="Vagvolgyi C."/>
            <person name="Papp T."/>
            <person name="Martin F.M."/>
            <person name="Miettinen O."/>
            <person name="Hibbett D.S."/>
            <person name="Nagy L.G."/>
        </authorList>
    </citation>
    <scope>NUCLEOTIDE SEQUENCE [LARGE SCALE GENOMIC DNA]</scope>
    <source>
        <strain evidence="3 4">FP101781</strain>
    </source>
</reference>
<feature type="transmembrane region" description="Helical" evidence="2">
    <location>
        <begin position="254"/>
        <end position="272"/>
    </location>
</feature>
<feature type="transmembrane region" description="Helical" evidence="2">
    <location>
        <begin position="170"/>
        <end position="190"/>
    </location>
</feature>
<feature type="region of interest" description="Disordered" evidence="1">
    <location>
        <begin position="280"/>
        <end position="331"/>
    </location>
</feature>
<evidence type="ECO:0000313" key="3">
    <source>
        <dbReference type="EMBL" id="TEB20280.1"/>
    </source>
</evidence>
<keyword evidence="4" id="KW-1185">Reference proteome</keyword>
<evidence type="ECO:0000313" key="4">
    <source>
        <dbReference type="Proteomes" id="UP000298030"/>
    </source>
</evidence>
<feature type="transmembrane region" description="Helical" evidence="2">
    <location>
        <begin position="106"/>
        <end position="125"/>
    </location>
</feature>
<organism evidence="3 4">
    <name type="scientific">Coprinellus micaceus</name>
    <name type="common">Glistening ink-cap mushroom</name>
    <name type="synonym">Coprinus micaceus</name>
    <dbReference type="NCBI Taxonomy" id="71717"/>
    <lineage>
        <taxon>Eukaryota</taxon>
        <taxon>Fungi</taxon>
        <taxon>Dikarya</taxon>
        <taxon>Basidiomycota</taxon>
        <taxon>Agaricomycotina</taxon>
        <taxon>Agaricomycetes</taxon>
        <taxon>Agaricomycetidae</taxon>
        <taxon>Agaricales</taxon>
        <taxon>Agaricineae</taxon>
        <taxon>Psathyrellaceae</taxon>
        <taxon>Coprinellus</taxon>
    </lineage>
</organism>
<name>A0A4Y7SGN3_COPMI</name>
<gene>
    <name evidence="3" type="ORF">FA13DRAFT_1644861</name>
</gene>
<proteinExistence type="predicted"/>
<evidence type="ECO:0000256" key="2">
    <source>
        <dbReference type="SAM" id="Phobius"/>
    </source>
</evidence>
<feature type="transmembrane region" description="Helical" evidence="2">
    <location>
        <begin position="137"/>
        <end position="158"/>
    </location>
</feature>
<feature type="transmembrane region" description="Helical" evidence="2">
    <location>
        <begin position="20"/>
        <end position="38"/>
    </location>
</feature>
<feature type="transmembrane region" description="Helical" evidence="2">
    <location>
        <begin position="210"/>
        <end position="234"/>
    </location>
</feature>
<sequence length="354" mass="39142">MIINQSAKLAIQYAESNVQLFSIGIQLFMWSCGLVSFLETPRLQRKGPHSILYPVVSFTILSLSLMIGVSVSYARYLTLYHADPGDPQVTKAAMDRYGGHETPQYGVSRIASTFIAFVGDGLLMYRCYFFWSDRKWIVILPALTYVASVVVGFLQMLWVEAFSGWPVEFSVAWIILNASLNVLITALISFRLLLASYRNSQFLPSYSSKVYIGIVVILVEAAMPLSVNGIALAYFMNQSRGSGEANLHEGIYKILYFFFLAISPQMIIFRVITGRGFLRDGSTPRTPRAPGAAETKPPSTALNFARSEEDSYTRGTVGSADGNEKFKDGGVHATVHSAVDSRGTDWRRSGDGEV</sequence>
<evidence type="ECO:0000256" key="1">
    <source>
        <dbReference type="SAM" id="MobiDB-lite"/>
    </source>
</evidence>
<dbReference type="Proteomes" id="UP000298030">
    <property type="component" value="Unassembled WGS sequence"/>
</dbReference>
<feature type="transmembrane region" description="Helical" evidence="2">
    <location>
        <begin position="50"/>
        <end position="74"/>
    </location>
</feature>
<keyword evidence="2" id="KW-1133">Transmembrane helix</keyword>
<comment type="caution">
    <text evidence="3">The sequence shown here is derived from an EMBL/GenBank/DDBJ whole genome shotgun (WGS) entry which is preliminary data.</text>
</comment>
<dbReference type="AlphaFoldDB" id="A0A4Y7SGN3"/>